<organism evidence="2 3">
    <name type="scientific">Chlamydomonas incerta</name>
    <dbReference type="NCBI Taxonomy" id="51695"/>
    <lineage>
        <taxon>Eukaryota</taxon>
        <taxon>Viridiplantae</taxon>
        <taxon>Chlorophyta</taxon>
        <taxon>core chlorophytes</taxon>
        <taxon>Chlorophyceae</taxon>
        <taxon>CS clade</taxon>
        <taxon>Chlamydomonadales</taxon>
        <taxon>Chlamydomonadaceae</taxon>
        <taxon>Chlamydomonas</taxon>
    </lineage>
</organism>
<comment type="caution">
    <text evidence="2">The sequence shown here is derived from an EMBL/GenBank/DDBJ whole genome shotgun (WGS) entry which is preliminary data.</text>
</comment>
<evidence type="ECO:0000256" key="1">
    <source>
        <dbReference type="SAM" id="MobiDB-lite"/>
    </source>
</evidence>
<dbReference type="Proteomes" id="UP000650467">
    <property type="component" value="Unassembled WGS sequence"/>
</dbReference>
<feature type="compositionally biased region" description="Low complexity" evidence="1">
    <location>
        <begin position="82"/>
        <end position="93"/>
    </location>
</feature>
<evidence type="ECO:0000313" key="3">
    <source>
        <dbReference type="Proteomes" id="UP000650467"/>
    </source>
</evidence>
<feature type="region of interest" description="Disordered" evidence="1">
    <location>
        <begin position="1"/>
        <end position="105"/>
    </location>
</feature>
<protein>
    <submittedName>
        <fullName evidence="2">Uncharacterized protein</fullName>
    </submittedName>
</protein>
<proteinExistence type="predicted"/>
<name>A0A835SVY8_CHLIN</name>
<sequence length="280" mass="28241">MFDVHFCLEPNSAPPGDGAPGNGPAAELTSSGSPGSKALGSFMDSVLQVLRSVAPERKDSPRGSEPAGDSAAQAEASRTQPPDEAAAPAPAAEGDGGGSVGAEAEVAAATAAGEAAGEAAGVAIGEAAADTAPEVKQMPLPPLSEVNEDADDAAAVETEVPNEPREPGGEALAFDGLEPPEEQLEELTTAPAPAAASSPLLQPRALPPFGGAKSVPQAPSAARQPEPAASQAEPLVSDKQAGYLRSLGLTVVEKEMTMRQAYAAIQLRITMQAVYHQEQR</sequence>
<accession>A0A835SVY8</accession>
<feature type="compositionally biased region" description="Low complexity" evidence="1">
    <location>
        <begin position="186"/>
        <end position="208"/>
    </location>
</feature>
<dbReference type="AlphaFoldDB" id="A0A835SVY8"/>
<evidence type="ECO:0000313" key="2">
    <source>
        <dbReference type="EMBL" id="KAG2429244.1"/>
    </source>
</evidence>
<keyword evidence="3" id="KW-1185">Reference proteome</keyword>
<feature type="region of interest" description="Disordered" evidence="1">
    <location>
        <begin position="132"/>
        <end position="239"/>
    </location>
</feature>
<dbReference type="EMBL" id="JAEHOC010000031">
    <property type="protein sequence ID" value="KAG2429244.1"/>
    <property type="molecule type" value="Genomic_DNA"/>
</dbReference>
<gene>
    <name evidence="2" type="ORF">HXX76_011013</name>
</gene>
<reference evidence="2" key="1">
    <citation type="journal article" date="2020" name="bioRxiv">
        <title>Comparative genomics of Chlamydomonas.</title>
        <authorList>
            <person name="Craig R.J."/>
            <person name="Hasan A.R."/>
            <person name="Ness R.W."/>
            <person name="Keightley P.D."/>
        </authorList>
    </citation>
    <scope>NUCLEOTIDE SEQUENCE</scope>
    <source>
        <strain evidence="2">SAG 7.73</strain>
    </source>
</reference>